<dbReference type="InterPro" id="IPR016167">
    <property type="entry name" value="FAD-bd_PCMH_sub1"/>
</dbReference>
<dbReference type="InterPro" id="IPR006094">
    <property type="entry name" value="Oxid_FAD_bind_N"/>
</dbReference>
<dbReference type="InterPro" id="IPR036318">
    <property type="entry name" value="FAD-bd_PCMH-like_sf"/>
</dbReference>
<dbReference type="InterPro" id="IPR016169">
    <property type="entry name" value="FAD-bd_PCMH_sub2"/>
</dbReference>
<feature type="domain" description="FAD-binding PCMH-type" evidence="3">
    <location>
        <begin position="11"/>
        <end position="177"/>
    </location>
</feature>
<dbReference type="SUPFAM" id="SSF56176">
    <property type="entry name" value="FAD-binding/transporter-associated domain-like"/>
    <property type="match status" value="1"/>
</dbReference>
<dbReference type="PROSITE" id="PS51387">
    <property type="entry name" value="FAD_PCMH"/>
    <property type="match status" value="1"/>
</dbReference>
<dbReference type="EMBL" id="QPJJ01000015">
    <property type="protein sequence ID" value="RCW63915.1"/>
    <property type="molecule type" value="Genomic_DNA"/>
</dbReference>
<keyword evidence="1" id="KW-0285">Flavoprotein</keyword>
<dbReference type="PANTHER" id="PTHR43762">
    <property type="entry name" value="L-GULONOLACTONE OXIDASE"/>
    <property type="match status" value="1"/>
</dbReference>
<dbReference type="Pfam" id="PF01565">
    <property type="entry name" value="FAD_binding_4"/>
    <property type="match status" value="1"/>
</dbReference>
<dbReference type="OrthoDB" id="9800184at2"/>
<evidence type="ECO:0000313" key="4">
    <source>
        <dbReference type="EMBL" id="RCW63915.1"/>
    </source>
</evidence>
<dbReference type="Proteomes" id="UP000252585">
    <property type="component" value="Unassembled WGS sequence"/>
</dbReference>
<dbReference type="InterPro" id="IPR016166">
    <property type="entry name" value="FAD-bd_PCMH"/>
</dbReference>
<dbReference type="InterPro" id="IPR016171">
    <property type="entry name" value="Vanillyl_alc_oxidase_C-sub2"/>
</dbReference>
<dbReference type="InterPro" id="IPR010031">
    <property type="entry name" value="FAD_lactone_oxidase-like"/>
</dbReference>
<dbReference type="PANTHER" id="PTHR43762:SF1">
    <property type="entry name" value="D-ARABINONO-1,4-LACTONE OXIDASE"/>
    <property type="match status" value="1"/>
</dbReference>
<evidence type="ECO:0000256" key="1">
    <source>
        <dbReference type="ARBA" id="ARBA00022630"/>
    </source>
</evidence>
<dbReference type="Pfam" id="PF04030">
    <property type="entry name" value="ALO"/>
    <property type="match status" value="1"/>
</dbReference>
<gene>
    <name evidence="4" type="ORF">DFR57_11540</name>
</gene>
<dbReference type="GO" id="GO:0003885">
    <property type="term" value="F:D-arabinono-1,4-lactone oxidase activity"/>
    <property type="evidence" value="ECO:0007669"/>
    <property type="project" value="InterPro"/>
</dbReference>
<evidence type="ECO:0000313" key="5">
    <source>
        <dbReference type="Proteomes" id="UP000252585"/>
    </source>
</evidence>
<reference evidence="4 5" key="1">
    <citation type="submission" date="2018-07" db="EMBL/GenBank/DDBJ databases">
        <title>Genomic Encyclopedia of Type Strains, Phase IV (KMG-IV): sequencing the most valuable type-strain genomes for metagenomic binning, comparative biology and taxonomic classification.</title>
        <authorList>
            <person name="Goeker M."/>
        </authorList>
    </citation>
    <scope>NUCLEOTIDE SEQUENCE [LARGE SCALE GENOMIC DNA]</scope>
    <source>
        <strain evidence="4 5">DSM 27696</strain>
    </source>
</reference>
<dbReference type="Gene3D" id="3.30.70.2530">
    <property type="match status" value="1"/>
</dbReference>
<sequence>MKKQTNWAGNLTYQASRWYEPETQEEIIDIVKKSNKVRVVGSRHSFNDIADTEETIICLKKLNNVIELDQENLTVTVEAGIIYSDLGKYLQSNGFALENMASLPHISVAGACATATHGSGNDNNCLSTSVRSMDIITATGEIINLSREKDEEEMNGAIVGLGGLGVVTMLTLDVVPTFNIKQEVYENLSLETLKDNFESISASAYSVSLFTDWKDGMFNYVWLKHLVKENTDSIKADDDFYGASLSKENRHPIPGIEADHCTEQLGVVGPWLDRLPHFKMDFTPSNGEELQSEYILPRQHAFEALSAVNDIRDQLYPLLHISEIRTIASDDLWMSSCYKQESVGLHFTWKDNWEEVQQVLPKIEEVLAPFQARPHWGKLFTLAPEKVQSLYEKLPDFKQLLKKYDPNGKFRNKFMDSYIFGEK</sequence>
<dbReference type="Gene3D" id="3.30.465.10">
    <property type="match status" value="1"/>
</dbReference>
<dbReference type="GO" id="GO:0016020">
    <property type="term" value="C:membrane"/>
    <property type="evidence" value="ECO:0007669"/>
    <property type="project" value="InterPro"/>
</dbReference>
<name>A0A368X7X3_9BACI</name>
<dbReference type="Gene3D" id="3.30.43.10">
    <property type="entry name" value="Uridine Diphospho-n-acetylenolpyruvylglucosamine Reductase, domain 2"/>
    <property type="match status" value="1"/>
</dbReference>
<evidence type="ECO:0000256" key="2">
    <source>
        <dbReference type="ARBA" id="ARBA00023002"/>
    </source>
</evidence>
<dbReference type="Gene3D" id="3.30.70.2520">
    <property type="match status" value="1"/>
</dbReference>
<keyword evidence="2" id="KW-0560">Oxidoreductase</keyword>
<dbReference type="AlphaFoldDB" id="A0A368X7X3"/>
<proteinExistence type="predicted"/>
<accession>A0A368X7X3</accession>
<dbReference type="PIRSF" id="PIRSF000136">
    <property type="entry name" value="LGO_GLO"/>
    <property type="match status" value="1"/>
</dbReference>
<dbReference type="GO" id="GO:0071949">
    <property type="term" value="F:FAD binding"/>
    <property type="evidence" value="ECO:0007669"/>
    <property type="project" value="InterPro"/>
</dbReference>
<dbReference type="InterPro" id="IPR007173">
    <property type="entry name" value="ALO_C"/>
</dbReference>
<dbReference type="Gene3D" id="1.10.45.10">
    <property type="entry name" value="Vanillyl-alcohol Oxidase, Chain A, domain 4"/>
    <property type="match status" value="1"/>
</dbReference>
<dbReference type="RefSeq" id="WP_114354049.1">
    <property type="nucleotide sequence ID" value="NZ_QPJJ01000015.1"/>
</dbReference>
<evidence type="ECO:0000259" key="3">
    <source>
        <dbReference type="PROSITE" id="PS51387"/>
    </source>
</evidence>
<organism evidence="4 5">
    <name type="scientific">Saliterribacillus persicus</name>
    <dbReference type="NCBI Taxonomy" id="930114"/>
    <lineage>
        <taxon>Bacteria</taxon>
        <taxon>Bacillati</taxon>
        <taxon>Bacillota</taxon>
        <taxon>Bacilli</taxon>
        <taxon>Bacillales</taxon>
        <taxon>Bacillaceae</taxon>
        <taxon>Saliterribacillus</taxon>
    </lineage>
</organism>
<comment type="caution">
    <text evidence="4">The sequence shown here is derived from an EMBL/GenBank/DDBJ whole genome shotgun (WGS) entry which is preliminary data.</text>
</comment>
<protein>
    <submittedName>
        <fullName evidence="4">Xylitol oxidase</fullName>
    </submittedName>
</protein>
<dbReference type="GO" id="GO:0080049">
    <property type="term" value="F:L-gulono-1,4-lactone dehydrogenase activity"/>
    <property type="evidence" value="ECO:0007669"/>
    <property type="project" value="TreeGrafter"/>
</dbReference>
<keyword evidence="5" id="KW-1185">Reference proteome</keyword>